<evidence type="ECO:0000313" key="2">
    <source>
        <dbReference type="EMBL" id="NYE03783.1"/>
    </source>
</evidence>
<gene>
    <name evidence="2" type="ORF">F4694_000502</name>
</gene>
<dbReference type="AlphaFoldDB" id="A0A852T5A2"/>
<proteinExistence type="inferred from homology"/>
<sequence length="79" mass="8840">MFMPIIEFCMSNLASGAQKALERLEKDPNLDIIEYGCLGYCGKCASTLFALVNGEVVTGKTPEELVENIYHYLDENPMF</sequence>
<reference evidence="3" key="2">
    <citation type="submission" date="2020-08" db="EMBL/GenBank/DDBJ databases">
        <title>The Agave Microbiome: Exploring the role of microbial communities in plant adaptations to desert environments.</title>
        <authorList>
            <person name="Partida-Martinez L.P."/>
        </authorList>
    </citation>
    <scope>NUCLEOTIDE SEQUENCE [LARGE SCALE GENOMIC DNA]</scope>
    <source>
        <strain evidence="3">AT2.8</strain>
    </source>
</reference>
<dbReference type="Proteomes" id="UP000548423">
    <property type="component" value="Unassembled WGS sequence"/>
</dbReference>
<dbReference type="InterPro" id="IPR009910">
    <property type="entry name" value="DUF1450"/>
</dbReference>
<dbReference type="HAMAP" id="MF_01542">
    <property type="entry name" value="UPF0349"/>
    <property type="match status" value="1"/>
</dbReference>
<comment type="caution">
    <text evidence="2">The sequence shown here is derived from an EMBL/GenBank/DDBJ whole genome shotgun (WGS) entry which is preliminary data.</text>
</comment>
<organism evidence="2 3">
    <name type="scientific">Neobacillus niacini</name>
    <dbReference type="NCBI Taxonomy" id="86668"/>
    <lineage>
        <taxon>Bacteria</taxon>
        <taxon>Bacillati</taxon>
        <taxon>Bacillota</taxon>
        <taxon>Bacilli</taxon>
        <taxon>Bacillales</taxon>
        <taxon>Bacillaceae</taxon>
        <taxon>Neobacillus</taxon>
    </lineage>
</organism>
<dbReference type="NCBIfam" id="NF010190">
    <property type="entry name" value="PRK13669.1"/>
    <property type="match status" value="1"/>
</dbReference>
<reference evidence="3" key="1">
    <citation type="submission" date="2020-07" db="EMBL/GenBank/DDBJ databases">
        <authorList>
            <person name="Partida-Martinez L."/>
            <person name="Huntemann M."/>
            <person name="Clum A."/>
            <person name="Wang J."/>
            <person name="Palaniappan K."/>
            <person name="Ritter S."/>
            <person name="Chen I.-M."/>
            <person name="Stamatis D."/>
            <person name="Reddy T."/>
            <person name="O'Malley R."/>
            <person name="Daum C."/>
            <person name="Shapiro N."/>
            <person name="Ivanova N."/>
            <person name="Kyrpides N."/>
            <person name="Woyke T."/>
        </authorList>
    </citation>
    <scope>NUCLEOTIDE SEQUENCE [LARGE SCALE GENOMIC DNA]</scope>
    <source>
        <strain evidence="3">AT2.8</strain>
    </source>
</reference>
<dbReference type="InterPro" id="IPR022916">
    <property type="entry name" value="UPF0349"/>
</dbReference>
<protein>
    <recommendedName>
        <fullName evidence="1">UPF0349 protein F4694_000502</fullName>
    </recommendedName>
</protein>
<evidence type="ECO:0000256" key="1">
    <source>
        <dbReference type="HAMAP-Rule" id="MF_01542"/>
    </source>
</evidence>
<comment type="similarity">
    <text evidence="1">Belongs to the UPF0349 family.</text>
</comment>
<name>A0A852T5A2_9BACI</name>
<dbReference type="EMBL" id="JACCBX010000001">
    <property type="protein sequence ID" value="NYE03783.1"/>
    <property type="molecule type" value="Genomic_DNA"/>
</dbReference>
<evidence type="ECO:0000313" key="3">
    <source>
        <dbReference type="Proteomes" id="UP000548423"/>
    </source>
</evidence>
<dbReference type="Pfam" id="PF07293">
    <property type="entry name" value="DUF1450"/>
    <property type="match status" value="1"/>
</dbReference>
<accession>A0A852T5A2</accession>